<proteinExistence type="inferred from homology"/>
<feature type="compositionally biased region" description="Polar residues" evidence="3">
    <location>
        <begin position="654"/>
        <end position="664"/>
    </location>
</feature>
<dbReference type="InterPro" id="IPR028288">
    <property type="entry name" value="SCAR/WAVE_fam"/>
</dbReference>
<accession>A0AAV1XT18</accession>
<dbReference type="PANTHER" id="PTHR12902">
    <property type="entry name" value="WASP-1"/>
    <property type="match status" value="1"/>
</dbReference>
<feature type="region of interest" description="Disordered" evidence="3">
    <location>
        <begin position="178"/>
        <end position="256"/>
    </location>
</feature>
<dbReference type="GO" id="GO:2000601">
    <property type="term" value="P:positive regulation of Arp2/3 complex-mediated actin nucleation"/>
    <property type="evidence" value="ECO:0007669"/>
    <property type="project" value="TreeGrafter"/>
</dbReference>
<evidence type="ECO:0000256" key="2">
    <source>
        <dbReference type="RuleBase" id="RU367034"/>
    </source>
</evidence>
<feature type="compositionally biased region" description="Basic and acidic residues" evidence="3">
    <location>
        <begin position="678"/>
        <end position="688"/>
    </location>
</feature>
<feature type="compositionally biased region" description="Basic and acidic residues" evidence="3">
    <location>
        <begin position="204"/>
        <end position="213"/>
    </location>
</feature>
<keyword evidence="2" id="KW-0009">Actin-binding</keyword>
<dbReference type="Gene3D" id="6.10.280.150">
    <property type="match status" value="2"/>
</dbReference>
<keyword evidence="5" id="KW-1185">Reference proteome</keyword>
<feature type="region of interest" description="Disordered" evidence="3">
    <location>
        <begin position="756"/>
        <end position="800"/>
    </location>
</feature>
<feature type="compositionally biased region" description="Basic and acidic residues" evidence="3">
    <location>
        <begin position="988"/>
        <end position="998"/>
    </location>
</feature>
<dbReference type="EMBL" id="CAXHTB010000018">
    <property type="protein sequence ID" value="CAL0325000.1"/>
    <property type="molecule type" value="Genomic_DNA"/>
</dbReference>
<comment type="function">
    <text evidence="2">Involved in regulation of actin and microtubule organization. Part of a WAVE complex that activates the Arp2/3 complex.</text>
</comment>
<keyword evidence="2" id="KW-0206">Cytoskeleton</keyword>
<feature type="compositionally biased region" description="Polar residues" evidence="3">
    <location>
        <begin position="286"/>
        <end position="298"/>
    </location>
</feature>
<feature type="compositionally biased region" description="Polar residues" evidence="3">
    <location>
        <begin position="728"/>
        <end position="739"/>
    </location>
</feature>
<feature type="compositionally biased region" description="Basic and acidic residues" evidence="3">
    <location>
        <begin position="245"/>
        <end position="254"/>
    </location>
</feature>
<reference evidence="4 5" key="1">
    <citation type="submission" date="2024-03" db="EMBL/GenBank/DDBJ databases">
        <authorList>
            <person name="Martinez-Hernandez J."/>
        </authorList>
    </citation>
    <scope>NUCLEOTIDE SEQUENCE [LARGE SCALE GENOMIC DNA]</scope>
</reference>
<feature type="compositionally biased region" description="Basic residues" evidence="3">
    <location>
        <begin position="190"/>
        <end position="203"/>
    </location>
</feature>
<dbReference type="GO" id="GO:0071933">
    <property type="term" value="F:Arp2/3 complex binding"/>
    <property type="evidence" value="ECO:0007669"/>
    <property type="project" value="TreeGrafter"/>
</dbReference>
<evidence type="ECO:0000256" key="3">
    <source>
        <dbReference type="SAM" id="MobiDB-lite"/>
    </source>
</evidence>
<dbReference type="GO" id="GO:0005856">
    <property type="term" value="C:cytoskeleton"/>
    <property type="evidence" value="ECO:0007669"/>
    <property type="project" value="UniProtKB-SubCell"/>
</dbReference>
<feature type="region of interest" description="Disordered" evidence="3">
    <location>
        <begin position="867"/>
        <end position="886"/>
    </location>
</feature>
<feature type="region of interest" description="Disordered" evidence="3">
    <location>
        <begin position="513"/>
        <end position="535"/>
    </location>
</feature>
<evidence type="ECO:0000313" key="4">
    <source>
        <dbReference type="EMBL" id="CAL0325000.1"/>
    </source>
</evidence>
<sequence length="1247" mass="138008">MPLVRLQVRNEFSLGKPELYRETNREDPKAVLDGVAVAGLVGILRQLGDLADFAAEVFHGLQEQVMTTASRSHRLMGRVQNIEASLSPLEKIVLGQTGHIHFAYTAGNDHILCCEWHPHIKAARNHFIYNDLPQFIMDSYEECRDPPRIHLLDKFDIDGPGSCFKRYSDPTFFKRVSADSNESYSEKNQKARKTRKNKKSSSRRNRELLRGEQMHSSSGRMQFISPTVNGRTSSSQAASTTDMTVRSDVEDRSNSFDSKAGAGYIECIFHPSNSMQSDEKDCKEPSPSSLTQKTSNFRPVSPLMDDSISHDSLEKHVAYSSSGVTWDEKEEIVESTSHDCDTDKSPERFVEKLDSDMHVDEAVIVTNIEYNEIILEEESDLKPVSSRVQTDDIDSEPDNYMDALNSIESESEIDFDYETKREVEQIASHVTHGMIETGVAEGTSSSFANNLSDVSQTGCTVSLNNETGGDFSDSLLENHLHISETHASNFGSVCPSDVPYSEEMTRDTVSLNKETSGDLPGSLQEIPPLTPEPYESNFRPLSPSNVPDSEEMTSDTVSLNNETLMNLPDLHQEISTLTSPPHASNLGSVSPSDVPPSKEIINDRAYSHSTESLICEQIPQACENSVLDHSVRTDSFISSYTVHGTVSAPLESDIWSSGSKSSNLPDEEAGRINSNIFKSEETPRESSSDHSVSFWTNGGLLGLEPSKPPDFHMPSSLTTKGEMGVGSPRNSMQKSNSNNEENDFSKEVVEQILKEPSSRCLTSSHNEDQPCVSSKNSGSSQVSNGIGQTERNTLGGTLGSVISAAPGMESLAETNQGDGEKSSRVFGLGHRLLKNSFQRKVSFDEKTTPYNSLKAVILEQNEQNGIVKQPRPDTTVSEKLGSGYPIDSFPPSPPLEHMKISFQPVSGIEISKLKLKFPDGSNHHESIRDMFPSFQLVPEFSIPLDESGSHSDDDDTFCRSSPYVSDGCLSPHSDNDSDQWESDETPESSDHGVYDSPHKRPSSSEYMLHTEEHGRASNDDTNIANGHGTYTTNGSEPSLAGPSLDFPSFDNVNPILVREGNDHSEGNNVATPHSYAEPTPPAPPPLPPMQWQVSKPHLDMTNKTQHLMSEDDEHINDQSLPESTLFHQSMLAEFEQIQINHDDHEFHDNAIHKLKDKPFLQWDQQKLNGKKEANQSRMGKETDEREDFLQQIRTKSFNLRRTITGKPNVTTGPTASVKVTAILEKANAIRQVVASDDGEDDDNWSDT</sequence>
<protein>
    <recommendedName>
        <fullName evidence="2">Protein SCAR</fullName>
    </recommendedName>
    <alternativeName>
        <fullName evidence="2">Protein WAVE</fullName>
    </alternativeName>
</protein>
<evidence type="ECO:0000256" key="1">
    <source>
        <dbReference type="ARBA" id="ARBA00006993"/>
    </source>
</evidence>
<comment type="subcellular location">
    <subcellularLocation>
        <location evidence="2">Cytoplasm</location>
        <location evidence="2">Cytoskeleton</location>
    </subcellularLocation>
</comment>
<dbReference type="GO" id="GO:0030036">
    <property type="term" value="P:actin cytoskeleton organization"/>
    <property type="evidence" value="ECO:0007669"/>
    <property type="project" value="UniProtKB-UniRule"/>
</dbReference>
<feature type="compositionally biased region" description="Polar residues" evidence="3">
    <location>
        <begin position="786"/>
        <end position="795"/>
    </location>
</feature>
<name>A0AAV1XT18_LUPLU</name>
<feature type="compositionally biased region" description="Polar residues" evidence="3">
    <location>
        <begin position="214"/>
        <end position="244"/>
    </location>
</feature>
<comment type="similarity">
    <text evidence="1 2">Belongs to the SCAR/WAVE family.</text>
</comment>
<comment type="caution">
    <text evidence="4">The sequence shown here is derived from an EMBL/GenBank/DDBJ whole genome shotgun (WGS) entry which is preliminary data.</text>
</comment>
<dbReference type="GO" id="GO:0034237">
    <property type="term" value="F:protein kinase A regulatory subunit binding"/>
    <property type="evidence" value="ECO:0007669"/>
    <property type="project" value="TreeGrafter"/>
</dbReference>
<feature type="compositionally biased region" description="Low complexity" evidence="3">
    <location>
        <begin position="772"/>
        <end position="785"/>
    </location>
</feature>
<dbReference type="Gene3D" id="1.20.5.340">
    <property type="match status" value="1"/>
</dbReference>
<feature type="compositionally biased region" description="Polar residues" evidence="3">
    <location>
        <begin position="867"/>
        <end position="877"/>
    </location>
</feature>
<dbReference type="Proteomes" id="UP001497480">
    <property type="component" value="Unassembled WGS sequence"/>
</dbReference>
<feature type="region of interest" description="Disordered" evidence="3">
    <location>
        <begin position="273"/>
        <end position="300"/>
    </location>
</feature>
<feature type="region of interest" description="Disordered" evidence="3">
    <location>
        <begin position="651"/>
        <end position="744"/>
    </location>
</feature>
<dbReference type="PANTHER" id="PTHR12902:SF33">
    <property type="entry name" value="PROTEIN SCAR3"/>
    <property type="match status" value="1"/>
</dbReference>
<feature type="compositionally biased region" description="Polar residues" evidence="3">
    <location>
        <begin position="1019"/>
        <end position="1036"/>
    </location>
</feature>
<gene>
    <name evidence="4" type="ORF">LLUT_LOCUS26060</name>
</gene>
<organism evidence="4 5">
    <name type="scientific">Lupinus luteus</name>
    <name type="common">European yellow lupine</name>
    <dbReference type="NCBI Taxonomy" id="3873"/>
    <lineage>
        <taxon>Eukaryota</taxon>
        <taxon>Viridiplantae</taxon>
        <taxon>Streptophyta</taxon>
        <taxon>Embryophyta</taxon>
        <taxon>Tracheophyta</taxon>
        <taxon>Spermatophyta</taxon>
        <taxon>Magnoliopsida</taxon>
        <taxon>eudicotyledons</taxon>
        <taxon>Gunneridae</taxon>
        <taxon>Pentapetalae</taxon>
        <taxon>rosids</taxon>
        <taxon>fabids</taxon>
        <taxon>Fabales</taxon>
        <taxon>Fabaceae</taxon>
        <taxon>Papilionoideae</taxon>
        <taxon>50 kb inversion clade</taxon>
        <taxon>genistoids sensu lato</taxon>
        <taxon>core genistoids</taxon>
        <taxon>Genisteae</taxon>
        <taxon>Lupinus</taxon>
    </lineage>
</organism>
<feature type="region of interest" description="Disordered" evidence="3">
    <location>
        <begin position="968"/>
        <end position="1082"/>
    </location>
</feature>
<feature type="compositionally biased region" description="Basic and acidic residues" evidence="3">
    <location>
        <begin position="1008"/>
        <end position="1018"/>
    </location>
</feature>
<dbReference type="AlphaFoldDB" id="A0AAV1XT18"/>
<evidence type="ECO:0000313" key="5">
    <source>
        <dbReference type="Proteomes" id="UP001497480"/>
    </source>
</evidence>
<keyword evidence="2" id="KW-0963">Cytoplasm</keyword>
<dbReference type="GO" id="GO:0003779">
    <property type="term" value="F:actin binding"/>
    <property type="evidence" value="ECO:0007669"/>
    <property type="project" value="UniProtKB-UniRule"/>
</dbReference>
<feature type="compositionally biased region" description="Acidic residues" evidence="3">
    <location>
        <begin position="976"/>
        <end position="987"/>
    </location>
</feature>